<dbReference type="EMBL" id="JADFTS010000005">
    <property type="protein sequence ID" value="KAF9606838.1"/>
    <property type="molecule type" value="Genomic_DNA"/>
</dbReference>
<proteinExistence type="predicted"/>
<dbReference type="Gene3D" id="3.30.420.10">
    <property type="entry name" value="Ribonuclease H-like superfamily/Ribonuclease H"/>
    <property type="match status" value="1"/>
</dbReference>
<reference evidence="1 2" key="1">
    <citation type="submission" date="2020-10" db="EMBL/GenBank/DDBJ databases">
        <title>The Coptis chinensis genome and diversification of protoberbering-type alkaloids.</title>
        <authorList>
            <person name="Wang B."/>
            <person name="Shu S."/>
            <person name="Song C."/>
            <person name="Liu Y."/>
        </authorList>
    </citation>
    <scope>NUCLEOTIDE SEQUENCE [LARGE SCALE GENOMIC DNA]</scope>
    <source>
        <strain evidence="1">HL-2020</strain>
        <tissue evidence="1">Leaf</tissue>
    </source>
</reference>
<name>A0A835I0K3_9MAGN</name>
<dbReference type="AlphaFoldDB" id="A0A835I0K3"/>
<keyword evidence="2" id="KW-1185">Reference proteome</keyword>
<evidence type="ECO:0000313" key="2">
    <source>
        <dbReference type="Proteomes" id="UP000631114"/>
    </source>
</evidence>
<dbReference type="GO" id="GO:0003676">
    <property type="term" value="F:nucleic acid binding"/>
    <property type="evidence" value="ECO:0007669"/>
    <property type="project" value="InterPro"/>
</dbReference>
<dbReference type="OrthoDB" id="446462at2759"/>
<protein>
    <submittedName>
        <fullName evidence="1">Uncharacterized protein</fullName>
    </submittedName>
</protein>
<dbReference type="Proteomes" id="UP000631114">
    <property type="component" value="Unassembled WGS sequence"/>
</dbReference>
<comment type="caution">
    <text evidence="1">The sequence shown here is derived from an EMBL/GenBank/DDBJ whole genome shotgun (WGS) entry which is preliminary data.</text>
</comment>
<gene>
    <name evidence="1" type="ORF">IFM89_029295</name>
</gene>
<organism evidence="1 2">
    <name type="scientific">Coptis chinensis</name>
    <dbReference type="NCBI Taxonomy" id="261450"/>
    <lineage>
        <taxon>Eukaryota</taxon>
        <taxon>Viridiplantae</taxon>
        <taxon>Streptophyta</taxon>
        <taxon>Embryophyta</taxon>
        <taxon>Tracheophyta</taxon>
        <taxon>Spermatophyta</taxon>
        <taxon>Magnoliopsida</taxon>
        <taxon>Ranunculales</taxon>
        <taxon>Ranunculaceae</taxon>
        <taxon>Coptidoideae</taxon>
        <taxon>Coptis</taxon>
    </lineage>
</organism>
<dbReference type="SUPFAM" id="SSF53098">
    <property type="entry name" value="Ribonuclease H-like"/>
    <property type="match status" value="1"/>
</dbReference>
<evidence type="ECO:0000313" key="1">
    <source>
        <dbReference type="EMBL" id="KAF9606838.1"/>
    </source>
</evidence>
<dbReference type="InterPro" id="IPR036397">
    <property type="entry name" value="RNaseH_sf"/>
</dbReference>
<sequence>MERTTVVVPKEHELDTELTKFLHLLSSLGSIVGLEIKLSHGSKMTFVGVGIKDSVERLTRDYGLECRNAIDLGDLAASILEKPRMRGCGLGQLIAEIFLHNSALDSVPIIR</sequence>
<accession>A0A835I0K3</accession>
<dbReference type="InterPro" id="IPR012337">
    <property type="entry name" value="RNaseH-like_sf"/>
</dbReference>